<dbReference type="Proteomes" id="UP001501295">
    <property type="component" value="Unassembled WGS sequence"/>
</dbReference>
<sequence length="172" mass="19550">MPIIPETKSWTWILDERCPECGFDSTTVTFREIPTLLRENALAWPEVLDRADVRLRPDDSTWSPLEYGAHVRDVFRVNTGRFELMLAEDDPTFANWDQDATAVDDDYASQEPLEVVADLLEAAEAVADLLDGVEDSQLGRRGLRSDGSHFTVETLARYFVHDPIHHLHDVRG</sequence>
<keyword evidence="3" id="KW-1185">Reference proteome</keyword>
<feature type="domain" description="DinB-like" evidence="1">
    <location>
        <begin position="38"/>
        <end position="168"/>
    </location>
</feature>
<dbReference type="Gene3D" id="1.20.120.450">
    <property type="entry name" value="dinb family like domain"/>
    <property type="match status" value="1"/>
</dbReference>
<comment type="caution">
    <text evidence="2">The sequence shown here is derived from an EMBL/GenBank/DDBJ whole genome shotgun (WGS) entry which is preliminary data.</text>
</comment>
<proteinExistence type="predicted"/>
<evidence type="ECO:0000313" key="2">
    <source>
        <dbReference type="EMBL" id="GAA4681312.1"/>
    </source>
</evidence>
<reference evidence="3" key="1">
    <citation type="journal article" date="2019" name="Int. J. Syst. Evol. Microbiol.">
        <title>The Global Catalogue of Microorganisms (GCM) 10K type strain sequencing project: providing services to taxonomists for standard genome sequencing and annotation.</title>
        <authorList>
            <consortium name="The Broad Institute Genomics Platform"/>
            <consortium name="The Broad Institute Genome Sequencing Center for Infectious Disease"/>
            <person name="Wu L."/>
            <person name="Ma J."/>
        </authorList>
    </citation>
    <scope>NUCLEOTIDE SEQUENCE [LARGE SCALE GENOMIC DNA]</scope>
    <source>
        <strain evidence="3">JCM 18956</strain>
    </source>
</reference>
<evidence type="ECO:0000313" key="3">
    <source>
        <dbReference type="Proteomes" id="UP001501295"/>
    </source>
</evidence>
<dbReference type="InterPro" id="IPR024775">
    <property type="entry name" value="DinB-like"/>
</dbReference>
<gene>
    <name evidence="2" type="ORF">GCM10025780_28360</name>
</gene>
<protein>
    <submittedName>
        <fullName evidence="2">DinB family protein</fullName>
    </submittedName>
</protein>
<accession>A0ABP8W591</accession>
<evidence type="ECO:0000259" key="1">
    <source>
        <dbReference type="Pfam" id="PF12867"/>
    </source>
</evidence>
<dbReference type="SUPFAM" id="SSF109854">
    <property type="entry name" value="DinB/YfiT-like putative metalloenzymes"/>
    <property type="match status" value="1"/>
</dbReference>
<dbReference type="EMBL" id="BAABLM010000005">
    <property type="protein sequence ID" value="GAA4681312.1"/>
    <property type="molecule type" value="Genomic_DNA"/>
</dbReference>
<dbReference type="Pfam" id="PF12867">
    <property type="entry name" value="DinB_2"/>
    <property type="match status" value="1"/>
</dbReference>
<dbReference type="RefSeq" id="WP_345376561.1">
    <property type="nucleotide sequence ID" value="NZ_BAABLM010000005.1"/>
</dbReference>
<name>A0ABP8W591_9MICO</name>
<dbReference type="InterPro" id="IPR034660">
    <property type="entry name" value="DinB/YfiT-like"/>
</dbReference>
<organism evidence="2 3">
    <name type="scientific">Frondihabitans cladoniiphilus</name>
    <dbReference type="NCBI Taxonomy" id="715785"/>
    <lineage>
        <taxon>Bacteria</taxon>
        <taxon>Bacillati</taxon>
        <taxon>Actinomycetota</taxon>
        <taxon>Actinomycetes</taxon>
        <taxon>Micrococcales</taxon>
        <taxon>Microbacteriaceae</taxon>
        <taxon>Frondihabitans</taxon>
    </lineage>
</organism>